<protein>
    <submittedName>
        <fullName evidence="2">Uncharacterized protein</fullName>
    </submittedName>
</protein>
<name>A0A5B7ENI3_PORTR</name>
<keyword evidence="3" id="KW-1185">Reference proteome</keyword>
<evidence type="ECO:0000256" key="1">
    <source>
        <dbReference type="SAM" id="MobiDB-lite"/>
    </source>
</evidence>
<dbReference type="EMBL" id="VSRR010003342">
    <property type="protein sequence ID" value="MPC35772.1"/>
    <property type="molecule type" value="Genomic_DNA"/>
</dbReference>
<dbReference type="AlphaFoldDB" id="A0A5B7ENI3"/>
<gene>
    <name evidence="2" type="ORF">E2C01_029207</name>
</gene>
<accession>A0A5B7ENI3</accession>
<evidence type="ECO:0000313" key="3">
    <source>
        <dbReference type="Proteomes" id="UP000324222"/>
    </source>
</evidence>
<dbReference type="OrthoDB" id="6378337at2759"/>
<sequence length="149" mass="15856">MGVPAHDLTHLISHLNDLITNIQVFAYILVVGTNKGTKKIAETLDVLRSLLSGHLSRQQEVNHLLTSAPLLVGEGQGNGGGALQSPRGGGQARKSPRQVPEGAEGKTLVRQGTFNVDEEGMEGEQEGPTTLHATLDAHLTRTKGVKQLK</sequence>
<proteinExistence type="predicted"/>
<evidence type="ECO:0000313" key="2">
    <source>
        <dbReference type="EMBL" id="MPC35772.1"/>
    </source>
</evidence>
<feature type="region of interest" description="Disordered" evidence="1">
    <location>
        <begin position="71"/>
        <end position="111"/>
    </location>
</feature>
<reference evidence="2 3" key="1">
    <citation type="submission" date="2019-05" db="EMBL/GenBank/DDBJ databases">
        <title>Another draft genome of Portunus trituberculatus and its Hox gene families provides insights of decapod evolution.</title>
        <authorList>
            <person name="Jeong J.-H."/>
            <person name="Song I."/>
            <person name="Kim S."/>
            <person name="Choi T."/>
            <person name="Kim D."/>
            <person name="Ryu S."/>
            <person name="Kim W."/>
        </authorList>
    </citation>
    <scope>NUCLEOTIDE SEQUENCE [LARGE SCALE GENOMIC DNA]</scope>
    <source>
        <tissue evidence="2">Muscle</tissue>
    </source>
</reference>
<organism evidence="2 3">
    <name type="scientific">Portunus trituberculatus</name>
    <name type="common">Swimming crab</name>
    <name type="synonym">Neptunus trituberculatus</name>
    <dbReference type="NCBI Taxonomy" id="210409"/>
    <lineage>
        <taxon>Eukaryota</taxon>
        <taxon>Metazoa</taxon>
        <taxon>Ecdysozoa</taxon>
        <taxon>Arthropoda</taxon>
        <taxon>Crustacea</taxon>
        <taxon>Multicrustacea</taxon>
        <taxon>Malacostraca</taxon>
        <taxon>Eumalacostraca</taxon>
        <taxon>Eucarida</taxon>
        <taxon>Decapoda</taxon>
        <taxon>Pleocyemata</taxon>
        <taxon>Brachyura</taxon>
        <taxon>Eubrachyura</taxon>
        <taxon>Portunoidea</taxon>
        <taxon>Portunidae</taxon>
        <taxon>Portuninae</taxon>
        <taxon>Portunus</taxon>
    </lineage>
</organism>
<dbReference type="Proteomes" id="UP000324222">
    <property type="component" value="Unassembled WGS sequence"/>
</dbReference>
<feature type="compositionally biased region" description="Gly residues" evidence="1">
    <location>
        <begin position="74"/>
        <end position="91"/>
    </location>
</feature>
<comment type="caution">
    <text evidence="2">The sequence shown here is derived from an EMBL/GenBank/DDBJ whole genome shotgun (WGS) entry which is preliminary data.</text>
</comment>